<dbReference type="AlphaFoldDB" id="A0A4C1ZV52"/>
<reference evidence="1 2" key="1">
    <citation type="journal article" date="2019" name="Commun. Biol.">
        <title>The bagworm genome reveals a unique fibroin gene that provides high tensile strength.</title>
        <authorList>
            <person name="Kono N."/>
            <person name="Nakamura H."/>
            <person name="Ohtoshi R."/>
            <person name="Tomita M."/>
            <person name="Numata K."/>
            <person name="Arakawa K."/>
        </authorList>
    </citation>
    <scope>NUCLEOTIDE SEQUENCE [LARGE SCALE GENOMIC DNA]</scope>
</reference>
<evidence type="ECO:0000313" key="1">
    <source>
        <dbReference type="EMBL" id="GBP91880.1"/>
    </source>
</evidence>
<comment type="caution">
    <text evidence="1">The sequence shown here is derived from an EMBL/GenBank/DDBJ whole genome shotgun (WGS) entry which is preliminary data.</text>
</comment>
<dbReference type="EMBL" id="BGZK01002219">
    <property type="protein sequence ID" value="GBP91880.1"/>
    <property type="molecule type" value="Genomic_DNA"/>
</dbReference>
<accession>A0A4C1ZV52</accession>
<dbReference type="OrthoDB" id="188352at2759"/>
<proteinExistence type="predicted"/>
<keyword evidence="2" id="KW-1185">Reference proteome</keyword>
<evidence type="ECO:0000313" key="2">
    <source>
        <dbReference type="Proteomes" id="UP000299102"/>
    </source>
</evidence>
<protein>
    <submittedName>
        <fullName evidence="1">Uncharacterized protein</fullName>
    </submittedName>
</protein>
<organism evidence="1 2">
    <name type="scientific">Eumeta variegata</name>
    <name type="common">Bagworm moth</name>
    <name type="synonym">Eumeta japonica</name>
    <dbReference type="NCBI Taxonomy" id="151549"/>
    <lineage>
        <taxon>Eukaryota</taxon>
        <taxon>Metazoa</taxon>
        <taxon>Ecdysozoa</taxon>
        <taxon>Arthropoda</taxon>
        <taxon>Hexapoda</taxon>
        <taxon>Insecta</taxon>
        <taxon>Pterygota</taxon>
        <taxon>Neoptera</taxon>
        <taxon>Endopterygota</taxon>
        <taxon>Lepidoptera</taxon>
        <taxon>Glossata</taxon>
        <taxon>Ditrysia</taxon>
        <taxon>Tineoidea</taxon>
        <taxon>Psychidae</taxon>
        <taxon>Oiketicinae</taxon>
        <taxon>Eumeta</taxon>
    </lineage>
</organism>
<gene>
    <name evidence="1" type="ORF">EVAR_64486_1</name>
</gene>
<dbReference type="Proteomes" id="UP000299102">
    <property type="component" value="Unassembled WGS sequence"/>
</dbReference>
<name>A0A4C1ZV52_EUMVA</name>
<sequence length="114" mass="12490">MSRRKSRVSVAEKSNTLLKSLSAIPLSRSTFTLSFALEILGQNEGASTVKEIIEGRVELGTCLQGYKIHYRLSPTNVYDLDVFAWSDVAKDNTVPSGSKAAWLNSEPSPLTMVL</sequence>